<organism evidence="1 2">
    <name type="scientific">Candidatus Neomicrothrix parvicella RN1</name>
    <dbReference type="NCBI Taxonomy" id="1229780"/>
    <lineage>
        <taxon>Bacteria</taxon>
        <taxon>Bacillati</taxon>
        <taxon>Actinomycetota</taxon>
        <taxon>Acidimicrobiia</taxon>
        <taxon>Acidimicrobiales</taxon>
        <taxon>Microthrixaceae</taxon>
        <taxon>Candidatus Neomicrothrix</taxon>
    </lineage>
</organism>
<name>R4Z421_9ACTN</name>
<dbReference type="HOGENOM" id="CLU_2068838_0_0_11"/>
<comment type="caution">
    <text evidence="1">The sequence shown here is derived from an EMBL/GenBank/DDBJ whole genome shotgun (WGS) entry which is preliminary data.</text>
</comment>
<reference evidence="1 2" key="1">
    <citation type="journal article" date="2013" name="ISME J.">
        <title>Metabolic model for the filamentous 'Candidatus Microthrix parvicella' based on genomic and metagenomic analyses.</title>
        <authorList>
            <person name="Jon McIlroy S."/>
            <person name="Kristiansen R."/>
            <person name="Albertsen M."/>
            <person name="Michael Karst S."/>
            <person name="Rossetti S."/>
            <person name="Lund Nielsen J."/>
            <person name="Tandoi V."/>
            <person name="James Seviour R."/>
            <person name="Nielsen P.H."/>
        </authorList>
    </citation>
    <scope>NUCLEOTIDE SEQUENCE [LARGE SCALE GENOMIC DNA]</scope>
    <source>
        <strain evidence="1 2">RN1</strain>
    </source>
</reference>
<dbReference type="STRING" id="1229780.BN381_80008"/>
<gene>
    <name evidence="1" type="ORF">BN381_80008</name>
</gene>
<dbReference type="EMBL" id="CANL01000078">
    <property type="protein sequence ID" value="CCM65478.1"/>
    <property type="molecule type" value="Genomic_DNA"/>
</dbReference>
<keyword evidence="2" id="KW-1185">Reference proteome</keyword>
<evidence type="ECO:0000313" key="2">
    <source>
        <dbReference type="Proteomes" id="UP000018291"/>
    </source>
</evidence>
<sequence length="118" mass="13305">MPFVSIVRDKATIGDHAVRSLIDALREEVARSLTAHDPRHTVTAPMIDVQVIDVGPLDRIRAPVFITVLARHESARSSERNDIVDELRSWLDHQLAFPSVVELVLTHHTSSFDYSELE</sequence>
<evidence type="ECO:0008006" key="3">
    <source>
        <dbReference type="Google" id="ProtNLM"/>
    </source>
</evidence>
<dbReference type="Proteomes" id="UP000018291">
    <property type="component" value="Unassembled WGS sequence"/>
</dbReference>
<evidence type="ECO:0000313" key="1">
    <source>
        <dbReference type="EMBL" id="CCM65478.1"/>
    </source>
</evidence>
<dbReference type="AlphaFoldDB" id="R4Z421"/>
<accession>R4Z421</accession>
<protein>
    <recommendedName>
        <fullName evidence="3">5-carboxymethyl-2-hydroxymuconate isomerase</fullName>
    </recommendedName>
</protein>
<proteinExistence type="predicted"/>
<dbReference type="RefSeq" id="WP_012230219.1">
    <property type="nucleotide sequence ID" value="NZ_HG422565.1"/>
</dbReference>